<accession>A0A1I2KWH5</accession>
<feature type="domain" description="Enolpyruvate transferase" evidence="17">
    <location>
        <begin position="24"/>
        <end position="435"/>
    </location>
</feature>
<dbReference type="SUPFAM" id="SSF55205">
    <property type="entry name" value="EPT/RTPC-like"/>
    <property type="match status" value="1"/>
</dbReference>
<dbReference type="EMBL" id="FONG01000025">
    <property type="protein sequence ID" value="SFF70708.1"/>
    <property type="molecule type" value="Genomic_DNA"/>
</dbReference>
<name>A0A1I2KWH5_9ACTN</name>
<protein>
    <recommendedName>
        <fullName evidence="13">UDP-N-acetylglucosamine 1-carboxyvinyltransferase</fullName>
        <ecNumber evidence="12">2.5.1.7</ecNumber>
    </recommendedName>
    <alternativeName>
        <fullName evidence="14">Enoylpyruvate transferase</fullName>
    </alternativeName>
    <alternativeName>
        <fullName evidence="15">UDP-N-acetylglucosamine enolpyruvyl transferase</fullName>
    </alternativeName>
</protein>
<evidence type="ECO:0000256" key="12">
    <source>
        <dbReference type="ARBA" id="ARBA00039108"/>
    </source>
</evidence>
<evidence type="ECO:0000256" key="7">
    <source>
        <dbReference type="ARBA" id="ARBA00022984"/>
    </source>
</evidence>
<keyword evidence="19" id="KW-1185">Reference proteome</keyword>
<dbReference type="GO" id="GO:0009252">
    <property type="term" value="P:peptidoglycan biosynthetic process"/>
    <property type="evidence" value="ECO:0007669"/>
    <property type="project" value="UniProtKB-KW"/>
</dbReference>
<evidence type="ECO:0000256" key="16">
    <source>
        <dbReference type="ARBA" id="ARBA00047527"/>
    </source>
</evidence>
<organism evidence="18 19">
    <name type="scientific">Actinacidiphila alni</name>
    <dbReference type="NCBI Taxonomy" id="380248"/>
    <lineage>
        <taxon>Bacteria</taxon>
        <taxon>Bacillati</taxon>
        <taxon>Actinomycetota</taxon>
        <taxon>Actinomycetes</taxon>
        <taxon>Kitasatosporales</taxon>
        <taxon>Streptomycetaceae</taxon>
        <taxon>Actinacidiphila</taxon>
    </lineage>
</organism>
<keyword evidence="6" id="KW-0133">Cell shape</keyword>
<evidence type="ECO:0000313" key="18">
    <source>
        <dbReference type="EMBL" id="SFF70708.1"/>
    </source>
</evidence>
<dbReference type="Gene3D" id="3.65.10.10">
    <property type="entry name" value="Enolpyruvate transferase domain"/>
    <property type="match status" value="2"/>
</dbReference>
<evidence type="ECO:0000256" key="8">
    <source>
        <dbReference type="ARBA" id="ARBA00023306"/>
    </source>
</evidence>
<dbReference type="GO" id="GO:0071555">
    <property type="term" value="P:cell wall organization"/>
    <property type="evidence" value="ECO:0007669"/>
    <property type="project" value="UniProtKB-KW"/>
</dbReference>
<comment type="subcellular location">
    <subcellularLocation>
        <location evidence="1">Cytoplasm</location>
    </subcellularLocation>
</comment>
<keyword evidence="4" id="KW-0132">Cell division</keyword>
<evidence type="ECO:0000256" key="4">
    <source>
        <dbReference type="ARBA" id="ARBA00022618"/>
    </source>
</evidence>
<evidence type="ECO:0000256" key="10">
    <source>
        <dbReference type="ARBA" id="ARBA00037534"/>
    </source>
</evidence>
<dbReference type="InterPro" id="IPR036968">
    <property type="entry name" value="Enolpyruvate_Tfrase_sf"/>
</dbReference>
<evidence type="ECO:0000256" key="3">
    <source>
        <dbReference type="ARBA" id="ARBA00022490"/>
    </source>
</evidence>
<evidence type="ECO:0000256" key="14">
    <source>
        <dbReference type="ARBA" id="ARBA00042443"/>
    </source>
</evidence>
<evidence type="ECO:0000256" key="9">
    <source>
        <dbReference type="ARBA" id="ARBA00023316"/>
    </source>
</evidence>
<evidence type="ECO:0000256" key="13">
    <source>
        <dbReference type="ARBA" id="ARBA00039754"/>
    </source>
</evidence>
<dbReference type="EC" id="2.5.1.7" evidence="12"/>
<reference evidence="18 19" key="1">
    <citation type="submission" date="2016-10" db="EMBL/GenBank/DDBJ databases">
        <authorList>
            <person name="de Groot N.N."/>
        </authorList>
    </citation>
    <scope>NUCLEOTIDE SEQUENCE [LARGE SCALE GENOMIC DNA]</scope>
    <source>
        <strain evidence="18 19">CGMCC 4.3510</strain>
    </source>
</reference>
<dbReference type="PANTHER" id="PTHR43783">
    <property type="entry name" value="UDP-N-ACETYLGLUCOSAMINE 1-CARBOXYVINYLTRANSFERASE"/>
    <property type="match status" value="1"/>
</dbReference>
<evidence type="ECO:0000256" key="2">
    <source>
        <dbReference type="ARBA" id="ARBA00004752"/>
    </source>
</evidence>
<comment type="catalytic activity">
    <reaction evidence="16">
        <text>phosphoenolpyruvate + UDP-N-acetyl-alpha-D-glucosamine = UDP-N-acetyl-3-O-(1-carboxyvinyl)-alpha-D-glucosamine + phosphate</text>
        <dbReference type="Rhea" id="RHEA:18681"/>
        <dbReference type="ChEBI" id="CHEBI:43474"/>
        <dbReference type="ChEBI" id="CHEBI:57705"/>
        <dbReference type="ChEBI" id="CHEBI:58702"/>
        <dbReference type="ChEBI" id="CHEBI:68483"/>
        <dbReference type="EC" id="2.5.1.7"/>
    </reaction>
</comment>
<dbReference type="GO" id="GO:0005737">
    <property type="term" value="C:cytoplasm"/>
    <property type="evidence" value="ECO:0007669"/>
    <property type="project" value="UniProtKB-SubCell"/>
</dbReference>
<dbReference type="InterPro" id="IPR050068">
    <property type="entry name" value="MurA_subfamily"/>
</dbReference>
<keyword evidence="7" id="KW-0573">Peptidoglycan synthesis</keyword>
<dbReference type="GO" id="GO:0008760">
    <property type="term" value="F:UDP-N-acetylglucosamine 1-carboxyvinyltransferase activity"/>
    <property type="evidence" value="ECO:0007669"/>
    <property type="project" value="UniProtKB-EC"/>
</dbReference>
<comment type="function">
    <text evidence="10">Cell wall formation. Adds enolpyruvyl to UDP-N-acetylglucosamine.</text>
</comment>
<sequence length="448" mass="47349">MRHASPRDTVPDNTAPPAEVIAIRPGRPLEGTVIVDGSKNAALPLLSAAAVVGAPVRVTNIPDSTDVHTMLGLLVGAGFDVVHIPGEAGSMVITPSRRHRIEAELLTAASTIRASYYLAPALLGRFGRARLPWPGGCRIGDRGMEQHFRVYEAFGDRCSTHRYGYEIQRSRAEQGTVSVALPFRSRGATIVAILRAVVSRQELRLSTPNLSPETLGVVGALESIGWVKAVERDLLVLTPPTETATVHDLTWTVPGDKVEAGTLACAVAATRGTARIEGVRAGDLAPALEHLRRTGVVVTEHVNGIEIDARHIARDELPIHASASLSPSGLDADFEPSLLAFALGIPGHHAFADTINPGRHANLIPQLRCMGAEIEEVSPTQCRFAGPQRLTGAGVETTDIRTGAALLIAGLTAQGITTLGGLEQLRRGHADLPGKLRALGADICEVTP</sequence>
<comment type="similarity">
    <text evidence="11">Belongs to the EPSP synthase family. MurA subfamily.</text>
</comment>
<dbReference type="Pfam" id="PF00275">
    <property type="entry name" value="EPSP_synthase"/>
    <property type="match status" value="1"/>
</dbReference>
<dbReference type="InterPro" id="IPR001986">
    <property type="entry name" value="Enolpyruvate_Tfrase_dom"/>
</dbReference>
<proteinExistence type="inferred from homology"/>
<dbReference type="InterPro" id="IPR013792">
    <property type="entry name" value="RNA3'P_cycl/enolpyr_Trfase_a/b"/>
</dbReference>
<keyword evidence="9" id="KW-0961">Cell wall biogenesis/degradation</keyword>
<dbReference type="Proteomes" id="UP000199323">
    <property type="component" value="Unassembled WGS sequence"/>
</dbReference>
<comment type="pathway">
    <text evidence="2">Cell wall biogenesis; peptidoglycan biosynthesis.</text>
</comment>
<dbReference type="AlphaFoldDB" id="A0A1I2KWH5"/>
<dbReference type="PANTHER" id="PTHR43783:SF1">
    <property type="entry name" value="UDP-N-ACETYLGLUCOSAMINE 1-CARBOXYVINYLTRANSFERASE"/>
    <property type="match status" value="1"/>
</dbReference>
<dbReference type="GO" id="GO:0008360">
    <property type="term" value="P:regulation of cell shape"/>
    <property type="evidence" value="ECO:0007669"/>
    <property type="project" value="UniProtKB-KW"/>
</dbReference>
<keyword evidence="3" id="KW-0963">Cytoplasm</keyword>
<evidence type="ECO:0000259" key="17">
    <source>
        <dbReference type="Pfam" id="PF00275"/>
    </source>
</evidence>
<evidence type="ECO:0000256" key="15">
    <source>
        <dbReference type="ARBA" id="ARBA00042842"/>
    </source>
</evidence>
<keyword evidence="5 18" id="KW-0808">Transferase</keyword>
<evidence type="ECO:0000256" key="6">
    <source>
        <dbReference type="ARBA" id="ARBA00022960"/>
    </source>
</evidence>
<keyword evidence="8" id="KW-0131">Cell cycle</keyword>
<gene>
    <name evidence="18" type="ORF">SAMN05216251_12530</name>
</gene>
<evidence type="ECO:0000256" key="11">
    <source>
        <dbReference type="ARBA" id="ARBA00038367"/>
    </source>
</evidence>
<evidence type="ECO:0000256" key="1">
    <source>
        <dbReference type="ARBA" id="ARBA00004496"/>
    </source>
</evidence>
<evidence type="ECO:0000256" key="5">
    <source>
        <dbReference type="ARBA" id="ARBA00022679"/>
    </source>
</evidence>
<dbReference type="STRING" id="380248.SAMN05216251_12530"/>
<dbReference type="GO" id="GO:0051301">
    <property type="term" value="P:cell division"/>
    <property type="evidence" value="ECO:0007669"/>
    <property type="project" value="UniProtKB-KW"/>
</dbReference>
<evidence type="ECO:0000313" key="19">
    <source>
        <dbReference type="Proteomes" id="UP000199323"/>
    </source>
</evidence>